<dbReference type="OrthoDB" id="49605at2759"/>
<dbReference type="Pfam" id="PF09409">
    <property type="entry name" value="PUB"/>
    <property type="match status" value="1"/>
</dbReference>
<evidence type="ECO:0008006" key="6">
    <source>
        <dbReference type="Google" id="ProtNLM"/>
    </source>
</evidence>
<dbReference type="EMBL" id="JAKOGI010002763">
    <property type="protein sequence ID" value="KAJ8421352.1"/>
    <property type="molecule type" value="Genomic_DNA"/>
</dbReference>
<evidence type="ECO:0000313" key="5">
    <source>
        <dbReference type="Proteomes" id="UP001153076"/>
    </source>
</evidence>
<organism evidence="4 5">
    <name type="scientific">Carnegiea gigantea</name>
    <dbReference type="NCBI Taxonomy" id="171969"/>
    <lineage>
        <taxon>Eukaryota</taxon>
        <taxon>Viridiplantae</taxon>
        <taxon>Streptophyta</taxon>
        <taxon>Embryophyta</taxon>
        <taxon>Tracheophyta</taxon>
        <taxon>Spermatophyta</taxon>
        <taxon>Magnoliopsida</taxon>
        <taxon>eudicotyledons</taxon>
        <taxon>Gunneridae</taxon>
        <taxon>Pentapetalae</taxon>
        <taxon>Caryophyllales</taxon>
        <taxon>Cactineae</taxon>
        <taxon>Cactaceae</taxon>
        <taxon>Cactoideae</taxon>
        <taxon>Echinocereeae</taxon>
        <taxon>Carnegiea</taxon>
    </lineage>
</organism>
<dbReference type="Pfam" id="PF08325">
    <property type="entry name" value="WLM"/>
    <property type="match status" value="1"/>
</dbReference>
<feature type="region of interest" description="Disordered" evidence="1">
    <location>
        <begin position="154"/>
        <end position="176"/>
    </location>
</feature>
<feature type="region of interest" description="Disordered" evidence="1">
    <location>
        <begin position="1"/>
        <end position="22"/>
    </location>
</feature>
<dbReference type="Proteomes" id="UP001153076">
    <property type="component" value="Unassembled WGS sequence"/>
</dbReference>
<evidence type="ECO:0000256" key="1">
    <source>
        <dbReference type="SAM" id="MobiDB-lite"/>
    </source>
</evidence>
<dbReference type="SUPFAM" id="SSF143503">
    <property type="entry name" value="PUG domain-like"/>
    <property type="match status" value="1"/>
</dbReference>
<dbReference type="CDD" id="cd10463">
    <property type="entry name" value="PUB_WLM"/>
    <property type="match status" value="1"/>
</dbReference>
<dbReference type="InterPro" id="IPR018997">
    <property type="entry name" value="PUB_domain"/>
</dbReference>
<feature type="domain" description="PUB" evidence="3">
    <location>
        <begin position="416"/>
        <end position="493"/>
    </location>
</feature>
<dbReference type="SMART" id="SM00580">
    <property type="entry name" value="PUG"/>
    <property type="match status" value="1"/>
</dbReference>
<name>A0A9Q1JF37_9CARY</name>
<comment type="caution">
    <text evidence="4">The sequence shown here is derived from an EMBL/GenBank/DDBJ whole genome shotgun (WGS) entry which is preliminary data.</text>
</comment>
<dbReference type="InterPro" id="IPR036339">
    <property type="entry name" value="PUB-like_dom_sf"/>
</dbReference>
<gene>
    <name evidence="4" type="ORF">Cgig2_030901</name>
</gene>
<reference evidence="4" key="1">
    <citation type="submission" date="2022-04" db="EMBL/GenBank/DDBJ databases">
        <title>Carnegiea gigantea Genome sequencing and assembly v2.</title>
        <authorList>
            <person name="Copetti D."/>
            <person name="Sanderson M.J."/>
            <person name="Burquez A."/>
            <person name="Wojciechowski M.F."/>
        </authorList>
    </citation>
    <scope>NUCLEOTIDE SEQUENCE</scope>
    <source>
        <strain evidence="4">SGP5-SGP5p</strain>
        <tissue evidence="4">Aerial part</tissue>
    </source>
</reference>
<evidence type="ECO:0000313" key="4">
    <source>
        <dbReference type="EMBL" id="KAJ8421352.1"/>
    </source>
</evidence>
<dbReference type="AlphaFoldDB" id="A0A9Q1JF37"/>
<feature type="region of interest" description="Disordered" evidence="1">
    <location>
        <begin position="289"/>
        <end position="385"/>
    </location>
</feature>
<dbReference type="PANTHER" id="PTHR47796:SF1">
    <property type="entry name" value="OS08G0500800 PROTEIN"/>
    <property type="match status" value="1"/>
</dbReference>
<dbReference type="PANTHER" id="PTHR47796">
    <property type="entry name" value="ZINC METALLOPROTEINASE-LIKE PROTEIN"/>
    <property type="match status" value="1"/>
</dbReference>
<dbReference type="InterPro" id="IPR013536">
    <property type="entry name" value="WLM_dom"/>
</dbReference>
<accession>A0A9Q1JF37</accession>
<dbReference type="Gene3D" id="1.20.58.2190">
    <property type="match status" value="1"/>
</dbReference>
<sequence length="508" mass="57133">MPLEKKKEKKIQRPISGGSRPSTATHLPLLSYLLHLGCETLDSTGPFKGEWLGRSFENRLFVYQKAHMVFAEHDSNFYALDRQLNQEAFALNWTKSRSHTLADTRFSGHDDMEMDLESENRSTQKLGGAASHMAVTAREASVAAAYHRLADSSTVSQGSSTFKEEDSDDHASEDHGESKIVISEKEKLLIQSQCGNCSHTHEWEPDPDDSGDKTMNLEPFAKMSKGITQLKLSPCDTEMRVAIPKFTSNEGFEGVKMQEEPEPGDAEVSDSRVAIEPYVVDSQPMEIEINRKSMFMTTDEPDPDDFEARRGDQPQTTKVLAEPDPDDALVHAEPDPDDALLHGEPDPDDAQENTVEQAEPDPDDKTVPQPQILGIMTDEPDPDDEELRRIQDPVNVFCNQLTKAIETLCSDLRPSEFKEVLETLFKIIRNVSQNPIDVKYKKLRKANPVFQRTIAYYKAAMEVLFLIGFSEDIVTDESGKSETYLVMKRNDPGLLWLAKSTLEMYISQ</sequence>
<protein>
    <recommendedName>
        <fullName evidence="6">PUB domain-containing protein</fullName>
    </recommendedName>
</protein>
<proteinExistence type="predicted"/>
<evidence type="ECO:0000259" key="2">
    <source>
        <dbReference type="Pfam" id="PF08325"/>
    </source>
</evidence>
<feature type="domain" description="WLM" evidence="2">
    <location>
        <begin position="66"/>
        <end position="149"/>
    </location>
</feature>
<feature type="compositionally biased region" description="Basic and acidic residues" evidence="1">
    <location>
        <begin position="328"/>
        <end position="345"/>
    </location>
</feature>
<evidence type="ECO:0000259" key="3">
    <source>
        <dbReference type="Pfam" id="PF09409"/>
    </source>
</evidence>
<keyword evidence="5" id="KW-1185">Reference proteome</keyword>